<reference evidence="1" key="1">
    <citation type="submission" date="2015-05" db="EMBL/GenBank/DDBJ databases">
        <title>Permanent draft genome of Rhodopirellula islandicus K833.</title>
        <authorList>
            <person name="Kizina J."/>
            <person name="Richter M."/>
            <person name="Glockner F.O."/>
            <person name="Harder J."/>
        </authorList>
    </citation>
    <scope>NUCLEOTIDE SEQUENCE [LARGE SCALE GENOMIC DNA]</scope>
    <source>
        <strain evidence="1">K833</strain>
    </source>
</reference>
<dbReference type="PATRIC" id="fig|595434.4.peg.2276"/>
<protein>
    <submittedName>
        <fullName evidence="1">Uncharacterized protein</fullName>
    </submittedName>
</protein>
<gene>
    <name evidence="1" type="ORF">RISK_002384</name>
</gene>
<dbReference type="Proteomes" id="UP000036367">
    <property type="component" value="Unassembled WGS sequence"/>
</dbReference>
<keyword evidence="2" id="KW-1185">Reference proteome</keyword>
<sequence>MPHPGNASNEPQIKAAMEARLEEWLREACVVGWFMFVLDELAGIGILPKRVLESALTDALSHHWEAMTQQGQFDR</sequence>
<dbReference type="EMBL" id="LECT01000017">
    <property type="protein sequence ID" value="KLU05752.1"/>
    <property type="molecule type" value="Genomic_DNA"/>
</dbReference>
<comment type="caution">
    <text evidence="1">The sequence shown here is derived from an EMBL/GenBank/DDBJ whole genome shotgun (WGS) entry which is preliminary data.</text>
</comment>
<evidence type="ECO:0000313" key="1">
    <source>
        <dbReference type="EMBL" id="KLU05752.1"/>
    </source>
</evidence>
<accession>A0A0J1BGR5</accession>
<organism evidence="1 2">
    <name type="scientific">Rhodopirellula islandica</name>
    <dbReference type="NCBI Taxonomy" id="595434"/>
    <lineage>
        <taxon>Bacteria</taxon>
        <taxon>Pseudomonadati</taxon>
        <taxon>Planctomycetota</taxon>
        <taxon>Planctomycetia</taxon>
        <taxon>Pirellulales</taxon>
        <taxon>Pirellulaceae</taxon>
        <taxon>Rhodopirellula</taxon>
    </lineage>
</organism>
<proteinExistence type="predicted"/>
<evidence type="ECO:0000313" key="2">
    <source>
        <dbReference type="Proteomes" id="UP000036367"/>
    </source>
</evidence>
<dbReference type="AlphaFoldDB" id="A0A0J1BGR5"/>
<name>A0A0J1BGR5_RHOIS</name>